<feature type="non-terminal residue" evidence="3">
    <location>
        <position position="107"/>
    </location>
</feature>
<feature type="transmembrane region" description="Helical" evidence="2">
    <location>
        <begin position="84"/>
        <end position="104"/>
    </location>
</feature>
<gene>
    <name evidence="3" type="ORF">B0T18DRAFT_414147</name>
</gene>
<dbReference type="EMBL" id="JAUKUD010000005">
    <property type="protein sequence ID" value="KAK0742972.1"/>
    <property type="molecule type" value="Genomic_DNA"/>
</dbReference>
<keyword evidence="2" id="KW-1133">Transmembrane helix</keyword>
<organism evidence="3 4">
    <name type="scientific">Schizothecium vesticola</name>
    <dbReference type="NCBI Taxonomy" id="314040"/>
    <lineage>
        <taxon>Eukaryota</taxon>
        <taxon>Fungi</taxon>
        <taxon>Dikarya</taxon>
        <taxon>Ascomycota</taxon>
        <taxon>Pezizomycotina</taxon>
        <taxon>Sordariomycetes</taxon>
        <taxon>Sordariomycetidae</taxon>
        <taxon>Sordariales</taxon>
        <taxon>Schizotheciaceae</taxon>
        <taxon>Schizothecium</taxon>
    </lineage>
</organism>
<evidence type="ECO:0000256" key="1">
    <source>
        <dbReference type="SAM" id="MobiDB-lite"/>
    </source>
</evidence>
<proteinExistence type="predicted"/>
<accession>A0AA40EPB3</accession>
<protein>
    <submittedName>
        <fullName evidence="3">Uncharacterized protein</fullName>
    </submittedName>
</protein>
<comment type="caution">
    <text evidence="3">The sequence shown here is derived from an EMBL/GenBank/DDBJ whole genome shotgun (WGS) entry which is preliminary data.</text>
</comment>
<evidence type="ECO:0000313" key="4">
    <source>
        <dbReference type="Proteomes" id="UP001172155"/>
    </source>
</evidence>
<sequence>MIIPRSPREGEDGGDREKHSFIRAWPDPGRKSLAPPSASHIGSTPRPTPSDIRLFASSVALYFCIFFCYPYSRYRRSRAKTKSNMKFSIIAGGLVGTAAAFPSMTEL</sequence>
<feature type="transmembrane region" description="Helical" evidence="2">
    <location>
        <begin position="52"/>
        <end position="72"/>
    </location>
</feature>
<dbReference type="AlphaFoldDB" id="A0AA40EPB3"/>
<name>A0AA40EPB3_9PEZI</name>
<evidence type="ECO:0000313" key="3">
    <source>
        <dbReference type="EMBL" id="KAK0742972.1"/>
    </source>
</evidence>
<keyword evidence="2" id="KW-0812">Transmembrane</keyword>
<reference evidence="3" key="1">
    <citation type="submission" date="2023-06" db="EMBL/GenBank/DDBJ databases">
        <title>Genome-scale phylogeny and comparative genomics of the fungal order Sordariales.</title>
        <authorList>
            <consortium name="Lawrence Berkeley National Laboratory"/>
            <person name="Hensen N."/>
            <person name="Bonometti L."/>
            <person name="Westerberg I."/>
            <person name="Brannstrom I.O."/>
            <person name="Guillou S."/>
            <person name="Cros-Aarteil S."/>
            <person name="Calhoun S."/>
            <person name="Haridas S."/>
            <person name="Kuo A."/>
            <person name="Mondo S."/>
            <person name="Pangilinan J."/>
            <person name="Riley R."/>
            <person name="LaButti K."/>
            <person name="Andreopoulos B."/>
            <person name="Lipzen A."/>
            <person name="Chen C."/>
            <person name="Yanf M."/>
            <person name="Daum C."/>
            <person name="Ng V."/>
            <person name="Clum A."/>
            <person name="Steindorff A."/>
            <person name="Ohm R."/>
            <person name="Martin F."/>
            <person name="Silar P."/>
            <person name="Natvig D."/>
            <person name="Lalanne C."/>
            <person name="Gautier V."/>
            <person name="Ament-velasquez S.L."/>
            <person name="Kruys A."/>
            <person name="Hutchinson M.I."/>
            <person name="Powell A.J."/>
            <person name="Barry K."/>
            <person name="Miller A.N."/>
            <person name="Grigoriev I.V."/>
            <person name="Debuchy R."/>
            <person name="Gladieux P."/>
            <person name="Thoren M.H."/>
            <person name="Johannesson H."/>
        </authorList>
    </citation>
    <scope>NUCLEOTIDE SEQUENCE</scope>
    <source>
        <strain evidence="3">SMH3187-1</strain>
    </source>
</reference>
<evidence type="ECO:0000256" key="2">
    <source>
        <dbReference type="SAM" id="Phobius"/>
    </source>
</evidence>
<feature type="region of interest" description="Disordered" evidence="1">
    <location>
        <begin position="1"/>
        <end position="48"/>
    </location>
</feature>
<feature type="compositionally biased region" description="Basic and acidic residues" evidence="1">
    <location>
        <begin position="1"/>
        <end position="20"/>
    </location>
</feature>
<dbReference type="Proteomes" id="UP001172155">
    <property type="component" value="Unassembled WGS sequence"/>
</dbReference>
<keyword evidence="2" id="KW-0472">Membrane</keyword>
<keyword evidence="4" id="KW-1185">Reference proteome</keyword>